<dbReference type="EMBL" id="JACRVF010000009">
    <property type="protein sequence ID" value="MBC5995106.1"/>
    <property type="molecule type" value="Genomic_DNA"/>
</dbReference>
<protein>
    <submittedName>
        <fullName evidence="1">Uncharacterized protein</fullName>
    </submittedName>
</protein>
<accession>A0A923NA66</accession>
<name>A0A923NA66_9BACT</name>
<evidence type="ECO:0000313" key="1">
    <source>
        <dbReference type="EMBL" id="MBC5995106.1"/>
    </source>
</evidence>
<dbReference type="AlphaFoldDB" id="A0A923NA66"/>
<sequence>MPKVLAGNSLEVEGRKGLEPMLVGAGRDLRLVYYNPYRVKRKQLDPDDTFGKKHLSGEHPRTLEEVVDFHMLRMQEHEYYYKSLKDLYLADFNADKTKLTDRERYFLQEEKSKVDMNIVGIRKRIQHIREKSQDPDYIPW</sequence>
<comment type="caution">
    <text evidence="1">The sequence shown here is derived from an EMBL/GenBank/DDBJ whole genome shotgun (WGS) entry which is preliminary data.</text>
</comment>
<proteinExistence type="predicted"/>
<gene>
    <name evidence="1" type="ORF">H8S84_19830</name>
</gene>
<evidence type="ECO:0000313" key="2">
    <source>
        <dbReference type="Proteomes" id="UP000603640"/>
    </source>
</evidence>
<dbReference type="Proteomes" id="UP000603640">
    <property type="component" value="Unassembled WGS sequence"/>
</dbReference>
<keyword evidence="2" id="KW-1185">Reference proteome</keyword>
<dbReference type="RefSeq" id="WP_187069156.1">
    <property type="nucleotide sequence ID" value="NZ_JACRVF010000009.1"/>
</dbReference>
<organism evidence="1 2">
    <name type="scientific">Pontibacter cellulosilyticus</name>
    <dbReference type="NCBI Taxonomy" id="1720253"/>
    <lineage>
        <taxon>Bacteria</taxon>
        <taxon>Pseudomonadati</taxon>
        <taxon>Bacteroidota</taxon>
        <taxon>Cytophagia</taxon>
        <taxon>Cytophagales</taxon>
        <taxon>Hymenobacteraceae</taxon>
        <taxon>Pontibacter</taxon>
    </lineage>
</organism>
<reference evidence="1" key="1">
    <citation type="submission" date="2020-08" db="EMBL/GenBank/DDBJ databases">
        <title>Pontibacter sp. SD6 16S ribosomal RNA gene Genome sequencing and assembly.</title>
        <authorList>
            <person name="Kang M."/>
        </authorList>
    </citation>
    <scope>NUCLEOTIDE SEQUENCE</scope>
    <source>
        <strain evidence="1">SD6</strain>
    </source>
</reference>